<accession>A0AAE9KG69</accession>
<evidence type="ECO:0000313" key="2">
    <source>
        <dbReference type="Proteomes" id="UP000831341"/>
    </source>
</evidence>
<dbReference type="Proteomes" id="UP000831341">
    <property type="component" value="Segment"/>
</dbReference>
<sequence length="67" mass="7604">MNELIEYDLYKSQYGVLYRVQLHSALHEPAELYLQVGDRWIQSYATVGDVVAGSGITLVARNVVFKD</sequence>
<proteinExistence type="predicted"/>
<keyword evidence="2" id="KW-1185">Reference proteome</keyword>
<reference evidence="1" key="1">
    <citation type="submission" date="2022-02" db="EMBL/GenBank/DDBJ databases">
        <authorList>
            <person name="Li L."/>
            <person name="Wang X."/>
        </authorList>
    </citation>
    <scope>NUCLEOTIDE SEQUENCE</scope>
</reference>
<dbReference type="EMBL" id="OM864357">
    <property type="protein sequence ID" value="UOL48232.1"/>
    <property type="molecule type" value="Genomic_DNA"/>
</dbReference>
<organism evidence="1 2">
    <name type="scientific">Escherichia phage ZH5</name>
    <dbReference type="NCBI Taxonomy" id="2924930"/>
    <lineage>
        <taxon>Viruses</taxon>
        <taxon>Duplodnaviria</taxon>
        <taxon>Heunggongvirae</taxon>
        <taxon>Uroviricota</taxon>
        <taxon>Caudoviricetes</taxon>
        <taxon>Autographivirales</taxon>
        <taxon>Autoscriptoviridae</taxon>
        <taxon>Slopekvirinae</taxon>
        <taxon>Drulisvirus</taxon>
        <taxon>Drulisvirus ZH5</taxon>
    </lineage>
</organism>
<evidence type="ECO:0000313" key="1">
    <source>
        <dbReference type="EMBL" id="UOL48232.1"/>
    </source>
</evidence>
<name>A0AAE9KG69_9CAUD</name>
<protein>
    <submittedName>
        <fullName evidence="1">Uncharacterized protein</fullName>
    </submittedName>
</protein>